<evidence type="ECO:0000256" key="1">
    <source>
        <dbReference type="SAM" id="Coils"/>
    </source>
</evidence>
<dbReference type="NCBIfam" id="TIGR04398">
    <property type="entry name" value="SLAP_DUP"/>
    <property type="match status" value="2"/>
</dbReference>
<reference evidence="2 3" key="1">
    <citation type="submission" date="2024-11" db="EMBL/GenBank/DDBJ databases">
        <authorList>
            <person name="Heng Y.C."/>
            <person name="Lim A.C.H."/>
            <person name="Lee J.K.Y."/>
            <person name="Kittelmann S."/>
        </authorList>
    </citation>
    <scope>NUCLEOTIDE SEQUENCE [LARGE SCALE GENOMIC DNA]</scope>
    <source>
        <strain evidence="2 3">WILCCON 0269</strain>
    </source>
</reference>
<comment type="caution">
    <text evidence="2">The sequence shown here is derived from an EMBL/GenBank/DDBJ whole genome shotgun (WGS) entry which is preliminary data.</text>
</comment>
<evidence type="ECO:0000313" key="2">
    <source>
        <dbReference type="EMBL" id="MFL0194304.1"/>
    </source>
</evidence>
<evidence type="ECO:0000313" key="3">
    <source>
        <dbReference type="Proteomes" id="UP001623660"/>
    </source>
</evidence>
<dbReference type="RefSeq" id="WP_406790424.1">
    <property type="nucleotide sequence ID" value="NZ_JBJHZX010000002.1"/>
</dbReference>
<feature type="coiled-coil region" evidence="1">
    <location>
        <begin position="17"/>
        <end position="44"/>
    </location>
</feature>
<accession>A0ABW8SGL5</accession>
<name>A0ABW8SGL5_9CLOT</name>
<protein>
    <submittedName>
        <fullName evidence="2">SLAP domain-containing protein</fullName>
    </submittedName>
</protein>
<dbReference type="EMBL" id="JBJHZX010000002">
    <property type="protein sequence ID" value="MFL0194304.1"/>
    <property type="molecule type" value="Genomic_DNA"/>
</dbReference>
<proteinExistence type="predicted"/>
<organism evidence="2 3">
    <name type="scientific">Candidatus Clostridium eludens</name>
    <dbReference type="NCBI Taxonomy" id="3381663"/>
    <lineage>
        <taxon>Bacteria</taxon>
        <taxon>Bacillati</taxon>
        <taxon>Bacillota</taxon>
        <taxon>Clostridia</taxon>
        <taxon>Eubacteriales</taxon>
        <taxon>Clostridiaceae</taxon>
        <taxon>Clostridium</taxon>
    </lineage>
</organism>
<dbReference type="Proteomes" id="UP001623660">
    <property type="component" value="Unassembled WGS sequence"/>
</dbReference>
<keyword evidence="1" id="KW-0175">Coiled coil</keyword>
<keyword evidence="3" id="KW-1185">Reference proteome</keyword>
<sequence length="292" mass="33701">MSRIIKAEFGNKKLDENQDIEDKYINMKKDIVKLELSLSEAEKSMISDLKRETLLDELNSFPPINKGEIDIVGSYTFDMGDYLEVQVFLRNGMERNVDFDKVPFVILNSKNEILAAQIFNMQDIGVLPPHTARPYKLNFDKANVHVDKISSDDWHIVFDNVETVEYENFKYGELPDTLSEKTSQVLNDFLKSLPKIEKGRYDLSKFNIGINENGELIASIVIRNGFDKPLGIEKLPVTIKNEEGNRVFSAIFDVHDFKVNPGEAKFFNLKCETEIRFNQKMDLSNWELIFRA</sequence>
<gene>
    <name evidence="2" type="ORF">ACJDU8_01750</name>
</gene>
<dbReference type="InterPro" id="IPR030910">
    <property type="entry name" value="SLAP_dom"/>
</dbReference>